<dbReference type="InterPro" id="IPR013099">
    <property type="entry name" value="K_chnl_dom"/>
</dbReference>
<feature type="domain" description="Potassium channel" evidence="11">
    <location>
        <begin position="404"/>
        <end position="470"/>
    </location>
</feature>
<evidence type="ECO:0000256" key="9">
    <source>
        <dbReference type="SAM" id="MobiDB-lite"/>
    </source>
</evidence>
<sequence length="542" mass="61480">MDDRSSAFSGSTGTDGYETPDEEESPTSKTVRFATELVEQDNPLDPDVVNDSQIDKKRCRLMRRVFHRYPRCYAFWIGMVFPLWFLVFLSLLGGKLLGDFEFGNEVAANNEAMRNQLLEKTYGQVVSDSVVYSPRACYTLYRQRIAVENLTNFWAFIYDQDESLPDFLNGTESNFDEDDVISLNITDFINYLGECGKVADNFTDTVQDTFFGDLDVSVAGSTSLTFSWSRCVNDSVPGSYNNVFHPSLSQIYAVHPNNQSATFQSVWNEEQQRLEDEYLQQYRADNTSNAGLKAFNDSIFDASAKHTCAINIPATAWFWFTVMTTVGYGNQAPSTLGGRILIFTFGSFSILMFGGVLAASGVITSLFVNDFAIRLRLRLLANKFVMIVVWGLLWIGWMTYMASQAIYWRKWRLLEEMSWEEALWFAFISTTTVGLGDFYPNPEVMFISDLLFFSLSFLFGFVLISAFLTEMTLVYYSPDLSEELAKRLKYVGVLPCKGWLHGQRSDFDESRTHEDADQLSNQGTPAKEPDIPGLPEQPSEIP</sequence>
<evidence type="ECO:0000313" key="12">
    <source>
        <dbReference type="EMBL" id="CAB9499763.1"/>
    </source>
</evidence>
<comment type="subcellular location">
    <subcellularLocation>
        <location evidence="1">Membrane</location>
        <topology evidence="1">Multi-pass membrane protein</topology>
    </subcellularLocation>
</comment>
<protein>
    <submittedName>
        <fullName evidence="12">Ion channel</fullName>
    </submittedName>
</protein>
<feature type="compositionally biased region" description="Polar residues" evidence="9">
    <location>
        <begin position="1"/>
        <end position="14"/>
    </location>
</feature>
<keyword evidence="2 8" id="KW-0813">Transport</keyword>
<evidence type="ECO:0000256" key="4">
    <source>
        <dbReference type="ARBA" id="ARBA00022989"/>
    </source>
</evidence>
<evidence type="ECO:0000259" key="11">
    <source>
        <dbReference type="Pfam" id="PF07885"/>
    </source>
</evidence>
<feature type="transmembrane region" description="Helical" evidence="10">
    <location>
        <begin position="340"/>
        <end position="368"/>
    </location>
</feature>
<feature type="transmembrane region" description="Helical" evidence="10">
    <location>
        <begin position="380"/>
        <end position="402"/>
    </location>
</feature>
<dbReference type="GO" id="GO:0015271">
    <property type="term" value="F:outward rectifier potassium channel activity"/>
    <property type="evidence" value="ECO:0007669"/>
    <property type="project" value="TreeGrafter"/>
</dbReference>
<evidence type="ECO:0000256" key="5">
    <source>
        <dbReference type="ARBA" id="ARBA00023065"/>
    </source>
</evidence>
<keyword evidence="7 8" id="KW-0407">Ion channel</keyword>
<keyword evidence="6 10" id="KW-0472">Membrane</keyword>
<evidence type="ECO:0000256" key="8">
    <source>
        <dbReference type="RuleBase" id="RU003857"/>
    </source>
</evidence>
<dbReference type="GO" id="GO:0005886">
    <property type="term" value="C:plasma membrane"/>
    <property type="evidence" value="ECO:0007669"/>
    <property type="project" value="TreeGrafter"/>
</dbReference>
<dbReference type="PRINTS" id="PR01333">
    <property type="entry name" value="2POREKCHANEL"/>
</dbReference>
<keyword evidence="13" id="KW-1185">Reference proteome</keyword>
<dbReference type="InterPro" id="IPR003280">
    <property type="entry name" value="2pore_dom_K_chnl"/>
</dbReference>
<evidence type="ECO:0000256" key="7">
    <source>
        <dbReference type="ARBA" id="ARBA00023303"/>
    </source>
</evidence>
<feature type="transmembrane region" description="Helical" evidence="10">
    <location>
        <begin position="451"/>
        <end position="476"/>
    </location>
</feature>
<comment type="caution">
    <text evidence="12">The sequence shown here is derived from an EMBL/GenBank/DDBJ whole genome shotgun (WGS) entry which is preliminary data.</text>
</comment>
<gene>
    <name evidence="12" type="ORF">SEMRO_68_G038100.1</name>
</gene>
<feature type="transmembrane region" description="Helical" evidence="10">
    <location>
        <begin position="73"/>
        <end position="92"/>
    </location>
</feature>
<accession>A0A9N8H2M0</accession>
<feature type="region of interest" description="Disordered" evidence="9">
    <location>
        <begin position="507"/>
        <end position="542"/>
    </location>
</feature>
<organism evidence="12 13">
    <name type="scientific">Seminavis robusta</name>
    <dbReference type="NCBI Taxonomy" id="568900"/>
    <lineage>
        <taxon>Eukaryota</taxon>
        <taxon>Sar</taxon>
        <taxon>Stramenopiles</taxon>
        <taxon>Ochrophyta</taxon>
        <taxon>Bacillariophyta</taxon>
        <taxon>Bacillariophyceae</taxon>
        <taxon>Bacillariophycidae</taxon>
        <taxon>Naviculales</taxon>
        <taxon>Naviculaceae</taxon>
        <taxon>Seminavis</taxon>
    </lineage>
</organism>
<feature type="domain" description="Potassium channel" evidence="11">
    <location>
        <begin position="311"/>
        <end position="361"/>
    </location>
</feature>
<keyword evidence="3 8" id="KW-0812">Transmembrane</keyword>
<dbReference type="Pfam" id="PF07885">
    <property type="entry name" value="Ion_trans_2"/>
    <property type="match status" value="2"/>
</dbReference>
<dbReference type="SUPFAM" id="SSF81324">
    <property type="entry name" value="Voltage-gated potassium channels"/>
    <property type="match status" value="2"/>
</dbReference>
<dbReference type="Proteomes" id="UP001153069">
    <property type="component" value="Unassembled WGS sequence"/>
</dbReference>
<evidence type="ECO:0000256" key="1">
    <source>
        <dbReference type="ARBA" id="ARBA00004141"/>
    </source>
</evidence>
<proteinExistence type="inferred from homology"/>
<keyword evidence="5 8" id="KW-0406">Ion transport</keyword>
<dbReference type="AlphaFoldDB" id="A0A9N8H2M0"/>
<dbReference type="OrthoDB" id="48488at2759"/>
<evidence type="ECO:0000256" key="10">
    <source>
        <dbReference type="SAM" id="Phobius"/>
    </source>
</evidence>
<reference evidence="12" key="1">
    <citation type="submission" date="2020-06" db="EMBL/GenBank/DDBJ databases">
        <authorList>
            <consortium name="Plant Systems Biology data submission"/>
        </authorList>
    </citation>
    <scope>NUCLEOTIDE SEQUENCE</scope>
    <source>
        <strain evidence="12">D6</strain>
    </source>
</reference>
<dbReference type="GO" id="GO:0022841">
    <property type="term" value="F:potassium ion leak channel activity"/>
    <property type="evidence" value="ECO:0007669"/>
    <property type="project" value="TreeGrafter"/>
</dbReference>
<evidence type="ECO:0000256" key="6">
    <source>
        <dbReference type="ARBA" id="ARBA00023136"/>
    </source>
</evidence>
<name>A0A9N8H2M0_9STRA</name>
<dbReference type="PANTHER" id="PTHR11003:SF330">
    <property type="entry name" value="POTASSIUM CHANNEL DOMAIN-CONTAINING PROTEIN"/>
    <property type="match status" value="1"/>
</dbReference>
<dbReference type="GO" id="GO:0030322">
    <property type="term" value="P:stabilization of membrane potential"/>
    <property type="evidence" value="ECO:0007669"/>
    <property type="project" value="TreeGrafter"/>
</dbReference>
<dbReference type="EMBL" id="CAICTM010000067">
    <property type="protein sequence ID" value="CAB9499763.1"/>
    <property type="molecule type" value="Genomic_DNA"/>
</dbReference>
<comment type="similarity">
    <text evidence="8">Belongs to the two pore domain potassium channel (TC 1.A.1.8) family.</text>
</comment>
<evidence type="ECO:0000256" key="2">
    <source>
        <dbReference type="ARBA" id="ARBA00022448"/>
    </source>
</evidence>
<feature type="compositionally biased region" description="Basic and acidic residues" evidence="9">
    <location>
        <begin position="507"/>
        <end position="516"/>
    </location>
</feature>
<evidence type="ECO:0000256" key="3">
    <source>
        <dbReference type="ARBA" id="ARBA00022692"/>
    </source>
</evidence>
<dbReference type="Gene3D" id="1.10.287.70">
    <property type="match status" value="1"/>
</dbReference>
<evidence type="ECO:0000313" key="13">
    <source>
        <dbReference type="Proteomes" id="UP001153069"/>
    </source>
</evidence>
<feature type="region of interest" description="Disordered" evidence="9">
    <location>
        <begin position="1"/>
        <end position="31"/>
    </location>
</feature>
<keyword evidence="4 10" id="KW-1133">Transmembrane helix</keyword>
<dbReference type="PANTHER" id="PTHR11003">
    <property type="entry name" value="POTASSIUM CHANNEL, SUBFAMILY K"/>
    <property type="match status" value="1"/>
</dbReference>